<sequence length="117" mass="13211">MMYYGDNRRLDPIDFKALKAQISIIDLLELFEWQAIKARGDEVRGPCPVHGSSSPTSTIFAVSTSKNAWKCRKCEAGGNQLDLAAHYFDIPRDQCVRVAVALCRELGREIPRIEKRS</sequence>
<dbReference type="EC" id="2.7.7.-" evidence="2"/>
<dbReference type="Pfam" id="PF01807">
    <property type="entry name" value="Zn_ribbon_DnaG"/>
    <property type="match status" value="1"/>
</dbReference>
<gene>
    <name evidence="2" type="primary">dnaG_2</name>
    <name evidence="2" type="ORF">Pr1d_32070</name>
</gene>
<reference evidence="2 3" key="1">
    <citation type="submission" date="2019-08" db="EMBL/GenBank/DDBJ databases">
        <title>Deep-cultivation of Planctomycetes and their phenomic and genomic characterization uncovers novel biology.</title>
        <authorList>
            <person name="Wiegand S."/>
            <person name="Jogler M."/>
            <person name="Boedeker C."/>
            <person name="Pinto D."/>
            <person name="Vollmers J."/>
            <person name="Rivas-Marin E."/>
            <person name="Kohn T."/>
            <person name="Peeters S.H."/>
            <person name="Heuer A."/>
            <person name="Rast P."/>
            <person name="Oberbeckmann S."/>
            <person name="Bunk B."/>
            <person name="Jeske O."/>
            <person name="Meyerdierks A."/>
            <person name="Storesund J.E."/>
            <person name="Kallscheuer N."/>
            <person name="Luecker S."/>
            <person name="Lage O.M."/>
            <person name="Pohl T."/>
            <person name="Merkel B.J."/>
            <person name="Hornburger P."/>
            <person name="Mueller R.-W."/>
            <person name="Bruemmer F."/>
            <person name="Labrenz M."/>
            <person name="Spormann A.M."/>
            <person name="Op den Camp H."/>
            <person name="Overmann J."/>
            <person name="Amann R."/>
            <person name="Jetten M.S.M."/>
            <person name="Mascher T."/>
            <person name="Medema M.H."/>
            <person name="Devos D.P."/>
            <person name="Kaster A.-K."/>
            <person name="Ovreas L."/>
            <person name="Rohde M."/>
            <person name="Galperin M.Y."/>
            <person name="Jogler C."/>
        </authorList>
    </citation>
    <scope>NUCLEOTIDE SEQUENCE [LARGE SCALE GENOMIC DNA]</scope>
    <source>
        <strain evidence="2 3">Pr1d</strain>
    </source>
</reference>
<dbReference type="EMBL" id="CP042913">
    <property type="protein sequence ID" value="QEG35900.1"/>
    <property type="molecule type" value="Genomic_DNA"/>
</dbReference>
<keyword evidence="2" id="KW-0548">Nucleotidyltransferase</keyword>
<keyword evidence="2" id="KW-0808">Transferase</keyword>
<keyword evidence="3" id="KW-1185">Reference proteome</keyword>
<accession>A0A5B9QE38</accession>
<evidence type="ECO:0000313" key="2">
    <source>
        <dbReference type="EMBL" id="QEG35900.1"/>
    </source>
</evidence>
<dbReference type="GO" id="GO:0003677">
    <property type="term" value="F:DNA binding"/>
    <property type="evidence" value="ECO:0007669"/>
    <property type="project" value="InterPro"/>
</dbReference>
<dbReference type="Gene3D" id="3.90.580.10">
    <property type="entry name" value="Zinc finger, CHC2-type domain"/>
    <property type="match status" value="1"/>
</dbReference>
<dbReference type="AlphaFoldDB" id="A0A5B9QE38"/>
<dbReference type="GO" id="GO:0006260">
    <property type="term" value="P:DNA replication"/>
    <property type="evidence" value="ECO:0007669"/>
    <property type="project" value="InterPro"/>
</dbReference>
<dbReference type="InterPro" id="IPR002694">
    <property type="entry name" value="Znf_CHC2"/>
</dbReference>
<organism evidence="2 3">
    <name type="scientific">Bythopirellula goksoeyrii</name>
    <dbReference type="NCBI Taxonomy" id="1400387"/>
    <lineage>
        <taxon>Bacteria</taxon>
        <taxon>Pseudomonadati</taxon>
        <taxon>Planctomycetota</taxon>
        <taxon>Planctomycetia</taxon>
        <taxon>Pirellulales</taxon>
        <taxon>Lacipirellulaceae</taxon>
        <taxon>Bythopirellula</taxon>
    </lineage>
</organism>
<dbReference type="KEGG" id="bgok:Pr1d_32070"/>
<proteinExistence type="predicted"/>
<evidence type="ECO:0000259" key="1">
    <source>
        <dbReference type="Pfam" id="PF01807"/>
    </source>
</evidence>
<name>A0A5B9QE38_9BACT</name>
<evidence type="ECO:0000313" key="3">
    <source>
        <dbReference type="Proteomes" id="UP000323917"/>
    </source>
</evidence>
<dbReference type="GO" id="GO:0008270">
    <property type="term" value="F:zinc ion binding"/>
    <property type="evidence" value="ECO:0007669"/>
    <property type="project" value="InterPro"/>
</dbReference>
<dbReference type="InterPro" id="IPR036977">
    <property type="entry name" value="DNA_primase_Znf_CHC2"/>
</dbReference>
<dbReference type="GO" id="GO:0003899">
    <property type="term" value="F:DNA-directed RNA polymerase activity"/>
    <property type="evidence" value="ECO:0007669"/>
    <property type="project" value="InterPro"/>
</dbReference>
<dbReference type="Proteomes" id="UP000323917">
    <property type="component" value="Chromosome"/>
</dbReference>
<protein>
    <submittedName>
        <fullName evidence="2">DNA primase</fullName>
        <ecNumber evidence="2">2.7.7.-</ecNumber>
    </submittedName>
</protein>
<dbReference type="SUPFAM" id="SSF57783">
    <property type="entry name" value="Zinc beta-ribbon"/>
    <property type="match status" value="1"/>
</dbReference>
<feature type="domain" description="Zinc finger CHC2-type" evidence="1">
    <location>
        <begin position="16"/>
        <end position="87"/>
    </location>
</feature>